<dbReference type="OrthoDB" id="9810293at2"/>
<evidence type="ECO:0000256" key="1">
    <source>
        <dbReference type="ARBA" id="ARBA00007320"/>
    </source>
</evidence>
<dbReference type="EMBL" id="CP041186">
    <property type="protein sequence ID" value="QDG52654.1"/>
    <property type="molecule type" value="Genomic_DNA"/>
</dbReference>
<feature type="compositionally biased region" description="Polar residues" evidence="6">
    <location>
        <begin position="24"/>
        <end position="33"/>
    </location>
</feature>
<organism evidence="8 9">
    <name type="scientific">Persicimonas caeni</name>
    <dbReference type="NCBI Taxonomy" id="2292766"/>
    <lineage>
        <taxon>Bacteria</taxon>
        <taxon>Deltaproteobacteria</taxon>
        <taxon>Bradymonadales</taxon>
        <taxon>Bradymonadaceae</taxon>
        <taxon>Persicimonas</taxon>
    </lineage>
</organism>
<dbReference type="Proteomes" id="UP000315995">
    <property type="component" value="Chromosome"/>
</dbReference>
<keyword evidence="4" id="KW-0694">RNA-binding</keyword>
<evidence type="ECO:0000256" key="4">
    <source>
        <dbReference type="HAMAP-Rule" id="MF_01341"/>
    </source>
</evidence>
<feature type="region of interest" description="Disordered" evidence="6">
    <location>
        <begin position="1"/>
        <end position="57"/>
    </location>
</feature>
<dbReference type="SUPFAM" id="SSF52080">
    <property type="entry name" value="Ribosomal proteins L15p and L18e"/>
    <property type="match status" value="1"/>
</dbReference>
<dbReference type="GO" id="GO:0003735">
    <property type="term" value="F:structural constituent of ribosome"/>
    <property type="evidence" value="ECO:0007669"/>
    <property type="project" value="InterPro"/>
</dbReference>
<reference evidence="8 9" key="1">
    <citation type="submission" date="2019-06" db="EMBL/GenBank/DDBJ databases">
        <title>Persicimonas caeni gen. nov., sp. nov., a predatory bacterium isolated from solar saltern.</title>
        <authorList>
            <person name="Wang S."/>
        </authorList>
    </citation>
    <scope>NUCLEOTIDE SEQUENCE [LARGE SCALE GENOMIC DNA]</scope>
    <source>
        <strain evidence="8 9">YN101</strain>
    </source>
</reference>
<gene>
    <name evidence="4" type="primary">rplO</name>
    <name evidence="8" type="ORF">FIV42_18490</name>
</gene>
<dbReference type="InterPro" id="IPR001196">
    <property type="entry name" value="Ribosomal_uL15_CS"/>
</dbReference>
<sequence>MDLSELKPPQGARHKDKRVGRGTGSTLGKTSGRGQKGQKSRSGGNVHPRFEGGQMPLFRRLPKQGFRNWNAKRVAVVNVRALDRVFEDGATVDLETLSEQGLIKGQFDEVKILGDGELTKALTVKAHKFSSSARQKIESAGGTAEGV</sequence>
<dbReference type="PANTHER" id="PTHR12934">
    <property type="entry name" value="50S RIBOSOMAL PROTEIN L15"/>
    <property type="match status" value="1"/>
</dbReference>
<comment type="similarity">
    <text evidence="1 4 5">Belongs to the universal ribosomal protein uL15 family.</text>
</comment>
<evidence type="ECO:0000256" key="3">
    <source>
        <dbReference type="ARBA" id="ARBA00023274"/>
    </source>
</evidence>
<accession>A0A5B8YCG2</accession>
<evidence type="ECO:0000259" key="7">
    <source>
        <dbReference type="Pfam" id="PF00828"/>
    </source>
</evidence>
<feature type="domain" description="Large ribosomal subunit protein uL15/eL18" evidence="7">
    <location>
        <begin position="76"/>
        <end position="145"/>
    </location>
</feature>
<dbReference type="Pfam" id="PF00828">
    <property type="entry name" value="Ribosomal_L27A"/>
    <property type="match status" value="1"/>
</dbReference>
<dbReference type="GO" id="GO:0006412">
    <property type="term" value="P:translation"/>
    <property type="evidence" value="ECO:0007669"/>
    <property type="project" value="UniProtKB-UniRule"/>
</dbReference>
<dbReference type="NCBIfam" id="TIGR01071">
    <property type="entry name" value="rplO_bact"/>
    <property type="match status" value="1"/>
</dbReference>
<dbReference type="AlphaFoldDB" id="A0A4Y6PWE5"/>
<dbReference type="Gene3D" id="3.100.10.10">
    <property type="match status" value="1"/>
</dbReference>
<keyword evidence="4" id="KW-0699">rRNA-binding</keyword>
<keyword evidence="9" id="KW-1185">Reference proteome</keyword>
<keyword evidence="3 4" id="KW-0687">Ribonucleoprotein</keyword>
<evidence type="ECO:0000313" key="9">
    <source>
        <dbReference type="Proteomes" id="UP000315995"/>
    </source>
</evidence>
<protein>
    <recommendedName>
        <fullName evidence="4">Large ribosomal subunit protein uL15</fullName>
    </recommendedName>
</protein>
<dbReference type="HAMAP" id="MF_01341">
    <property type="entry name" value="Ribosomal_uL15"/>
    <property type="match status" value="1"/>
</dbReference>
<dbReference type="GO" id="GO:0019843">
    <property type="term" value="F:rRNA binding"/>
    <property type="evidence" value="ECO:0007669"/>
    <property type="project" value="UniProtKB-UniRule"/>
</dbReference>
<dbReference type="InterPro" id="IPR021131">
    <property type="entry name" value="Ribosomal_uL15/eL18"/>
</dbReference>
<evidence type="ECO:0000256" key="2">
    <source>
        <dbReference type="ARBA" id="ARBA00022980"/>
    </source>
</evidence>
<comment type="subunit">
    <text evidence="4">Part of the 50S ribosomal subunit.</text>
</comment>
<proteinExistence type="inferred from homology"/>
<name>A0A4Y6PWE5_PERCE</name>
<dbReference type="RefSeq" id="WP_141199119.1">
    <property type="nucleotide sequence ID" value="NZ_CP041186.1"/>
</dbReference>
<dbReference type="InterPro" id="IPR005749">
    <property type="entry name" value="Ribosomal_uL15_bac-type"/>
</dbReference>
<dbReference type="PROSITE" id="PS00475">
    <property type="entry name" value="RIBOSOMAL_L15"/>
    <property type="match status" value="1"/>
</dbReference>
<evidence type="ECO:0000256" key="6">
    <source>
        <dbReference type="SAM" id="MobiDB-lite"/>
    </source>
</evidence>
<keyword evidence="2 4" id="KW-0689">Ribosomal protein</keyword>
<comment type="function">
    <text evidence="4">Binds to the 23S rRNA.</text>
</comment>
<evidence type="ECO:0000313" key="8">
    <source>
        <dbReference type="EMBL" id="QDG52654.1"/>
    </source>
</evidence>
<dbReference type="InterPro" id="IPR036227">
    <property type="entry name" value="Ribosomal_uL15/eL18_sf"/>
</dbReference>
<dbReference type="GO" id="GO:0022625">
    <property type="term" value="C:cytosolic large ribosomal subunit"/>
    <property type="evidence" value="ECO:0007669"/>
    <property type="project" value="TreeGrafter"/>
</dbReference>
<evidence type="ECO:0000256" key="5">
    <source>
        <dbReference type="RuleBase" id="RU003888"/>
    </source>
</evidence>
<dbReference type="InterPro" id="IPR030878">
    <property type="entry name" value="Ribosomal_uL15"/>
</dbReference>
<dbReference type="PANTHER" id="PTHR12934:SF11">
    <property type="entry name" value="LARGE RIBOSOMAL SUBUNIT PROTEIN UL15M"/>
    <property type="match status" value="1"/>
</dbReference>
<accession>A0A4Y6PWE5</accession>